<feature type="region of interest" description="Disordered" evidence="1">
    <location>
        <begin position="1"/>
        <end position="25"/>
    </location>
</feature>
<evidence type="ECO:0000256" key="2">
    <source>
        <dbReference type="SAM" id="Phobius"/>
    </source>
</evidence>
<proteinExistence type="predicted"/>
<keyword evidence="4" id="KW-1185">Reference proteome</keyword>
<feature type="transmembrane region" description="Helical" evidence="2">
    <location>
        <begin position="255"/>
        <end position="277"/>
    </location>
</feature>
<evidence type="ECO:0000313" key="4">
    <source>
        <dbReference type="Proteomes" id="UP001447188"/>
    </source>
</evidence>
<dbReference type="PANTHER" id="PTHR37848">
    <property type="entry name" value="EXPRESSED PROTEIN"/>
    <property type="match status" value="1"/>
</dbReference>
<keyword evidence="2" id="KW-1133">Transmembrane helix</keyword>
<name>A0ABR3GLL0_9PEZI</name>
<accession>A0ABR3GLL0</accession>
<keyword evidence="2" id="KW-0812">Transmembrane</keyword>
<evidence type="ECO:0000256" key="1">
    <source>
        <dbReference type="SAM" id="MobiDB-lite"/>
    </source>
</evidence>
<gene>
    <name evidence="3" type="ORF">Q9L58_004167</name>
</gene>
<dbReference type="Proteomes" id="UP001447188">
    <property type="component" value="Unassembled WGS sequence"/>
</dbReference>
<protein>
    <submittedName>
        <fullName evidence="3">Uncharacterized protein</fullName>
    </submittedName>
</protein>
<evidence type="ECO:0000313" key="3">
    <source>
        <dbReference type="EMBL" id="KAL0636810.1"/>
    </source>
</evidence>
<comment type="caution">
    <text evidence="3">The sequence shown here is derived from an EMBL/GenBank/DDBJ whole genome shotgun (WGS) entry which is preliminary data.</text>
</comment>
<sequence>MSKSSKSGFRDVECGNPISERYTDEPVIPLLNDYDTRDAPPPFNNYDTQDDPPPFTTYIPVVKKLKTGFGMSDTLTVSHDPHLNNDGEALYRWLKEESLIPPKPQVHIRGTHQTCRQKDGKTETSTTTDFDLRLSLGQYFVEGNVFGHSPHLRTVDQDKKTSRGGRWKTVATDLGVAKLSVLSWAHKYCEDESTLKEFIMKKSCEGWDLTLLKNQLEAMIRSMNYLGSIDISFPVLETRVEVFPSNRISQMRKNVYWRWFFYLTFLWIFAWPFLWFFTKRYHITETVWHYAVWQESPSGTRERVFVQQEMEWLMTWGSAIKRAARARRQGFVTTHDIDEVRRAGSVRPTIDDALGFMMLSRSGIIGWGGSEHLNF</sequence>
<organism evidence="3 4">
    <name type="scientific">Discina gigas</name>
    <dbReference type="NCBI Taxonomy" id="1032678"/>
    <lineage>
        <taxon>Eukaryota</taxon>
        <taxon>Fungi</taxon>
        <taxon>Dikarya</taxon>
        <taxon>Ascomycota</taxon>
        <taxon>Pezizomycotina</taxon>
        <taxon>Pezizomycetes</taxon>
        <taxon>Pezizales</taxon>
        <taxon>Discinaceae</taxon>
        <taxon>Discina</taxon>
    </lineage>
</organism>
<reference evidence="3 4" key="1">
    <citation type="submission" date="2024-02" db="EMBL/GenBank/DDBJ databases">
        <title>Discinaceae phylogenomics.</title>
        <authorList>
            <person name="Dirks A.C."/>
            <person name="James T.Y."/>
        </authorList>
    </citation>
    <scope>NUCLEOTIDE SEQUENCE [LARGE SCALE GENOMIC DNA]</scope>
    <source>
        <strain evidence="3 4">ACD0624</strain>
    </source>
</reference>
<keyword evidence="2" id="KW-0472">Membrane</keyword>
<dbReference type="EMBL" id="JBBBZM010000043">
    <property type="protein sequence ID" value="KAL0636810.1"/>
    <property type="molecule type" value="Genomic_DNA"/>
</dbReference>
<dbReference type="PANTHER" id="PTHR37848:SF1">
    <property type="entry name" value="SUN DOMAIN-CONTAINING PROTEIN"/>
    <property type="match status" value="1"/>
</dbReference>